<proteinExistence type="predicted"/>
<accession>A0A2Z7CTB2</accession>
<keyword evidence="2" id="KW-1185">Reference proteome</keyword>
<dbReference type="EMBL" id="KQ992485">
    <property type="protein sequence ID" value="KZV50301.1"/>
    <property type="molecule type" value="Genomic_DNA"/>
</dbReference>
<evidence type="ECO:0000313" key="1">
    <source>
        <dbReference type="EMBL" id="KZV50301.1"/>
    </source>
</evidence>
<gene>
    <name evidence="1" type="ORF">F511_36556</name>
</gene>
<organism evidence="1 2">
    <name type="scientific">Dorcoceras hygrometricum</name>
    <dbReference type="NCBI Taxonomy" id="472368"/>
    <lineage>
        <taxon>Eukaryota</taxon>
        <taxon>Viridiplantae</taxon>
        <taxon>Streptophyta</taxon>
        <taxon>Embryophyta</taxon>
        <taxon>Tracheophyta</taxon>
        <taxon>Spermatophyta</taxon>
        <taxon>Magnoliopsida</taxon>
        <taxon>eudicotyledons</taxon>
        <taxon>Gunneridae</taxon>
        <taxon>Pentapetalae</taxon>
        <taxon>asterids</taxon>
        <taxon>lamiids</taxon>
        <taxon>Lamiales</taxon>
        <taxon>Gesneriaceae</taxon>
        <taxon>Didymocarpoideae</taxon>
        <taxon>Trichosporeae</taxon>
        <taxon>Loxocarpinae</taxon>
        <taxon>Dorcoceras</taxon>
    </lineage>
</organism>
<reference evidence="1 2" key="1">
    <citation type="journal article" date="2015" name="Proc. Natl. Acad. Sci. U.S.A.">
        <title>The resurrection genome of Boea hygrometrica: A blueprint for survival of dehydration.</title>
        <authorList>
            <person name="Xiao L."/>
            <person name="Yang G."/>
            <person name="Zhang L."/>
            <person name="Yang X."/>
            <person name="Zhao S."/>
            <person name="Ji Z."/>
            <person name="Zhou Q."/>
            <person name="Hu M."/>
            <person name="Wang Y."/>
            <person name="Chen M."/>
            <person name="Xu Y."/>
            <person name="Jin H."/>
            <person name="Xiao X."/>
            <person name="Hu G."/>
            <person name="Bao F."/>
            <person name="Hu Y."/>
            <person name="Wan P."/>
            <person name="Li L."/>
            <person name="Deng X."/>
            <person name="Kuang T."/>
            <person name="Xiang C."/>
            <person name="Zhu J.K."/>
            <person name="Oliver M.J."/>
            <person name="He Y."/>
        </authorList>
    </citation>
    <scope>NUCLEOTIDE SEQUENCE [LARGE SCALE GENOMIC DNA]</scope>
    <source>
        <strain evidence="2">cv. XS01</strain>
    </source>
</reference>
<sequence length="378" mass="41613">MASAFITNALQVNFDSLLGIQNNEGMVQMFRALEATGLRGFLGCPSCCMRNSDVAKVAIVKKKSVSKKKSASISDKYADDVHVEVVAEKAVSKKRPATVSEATVVKKKRTTSGKAVSKEKDRALISVAQDSVPIQFVEPISVVPTERPHAQKQKAPKRKLRMTAGSDDEIVEKEPAVECCDVVEPDVAEGIAMGIDLAEPVVTRSDYITVEIYERSTAVTDEESMSIEDFLQHISGDAMFPYVLAVEPTKIKFGHGIQIPGVHEVEQYKANLPQIAATDKGKEPLVLREQVIEAVDTFFNSFSIRRLPALGSLEAIAAKGEKVMTWGETDSMHIALQRRVYIVVTYRELLLRKFFRGLKAQFCIRFAEASKGAYVGVQ</sequence>
<name>A0A2Z7CTB2_9LAMI</name>
<dbReference type="Proteomes" id="UP000250235">
    <property type="component" value="Unassembled WGS sequence"/>
</dbReference>
<dbReference type="AlphaFoldDB" id="A0A2Z7CTB2"/>
<evidence type="ECO:0000313" key="2">
    <source>
        <dbReference type="Proteomes" id="UP000250235"/>
    </source>
</evidence>
<protein>
    <submittedName>
        <fullName evidence="1">Uncharacterized protein</fullName>
    </submittedName>
</protein>